<protein>
    <recommendedName>
        <fullName evidence="1">DUF7653 domain-containing protein</fullName>
    </recommendedName>
</protein>
<evidence type="ECO:0000259" key="1">
    <source>
        <dbReference type="Pfam" id="PF24670"/>
    </source>
</evidence>
<feature type="domain" description="DUF7653" evidence="1">
    <location>
        <begin position="1"/>
        <end position="69"/>
    </location>
</feature>
<dbReference type="EMBL" id="AP015035">
    <property type="protein sequence ID" value="BAT79361.1"/>
    <property type="molecule type" value="Genomic_DNA"/>
</dbReference>
<organism evidence="2 3">
    <name type="scientific">Vigna angularis var. angularis</name>
    <dbReference type="NCBI Taxonomy" id="157739"/>
    <lineage>
        <taxon>Eukaryota</taxon>
        <taxon>Viridiplantae</taxon>
        <taxon>Streptophyta</taxon>
        <taxon>Embryophyta</taxon>
        <taxon>Tracheophyta</taxon>
        <taxon>Spermatophyta</taxon>
        <taxon>Magnoliopsida</taxon>
        <taxon>eudicotyledons</taxon>
        <taxon>Gunneridae</taxon>
        <taxon>Pentapetalae</taxon>
        <taxon>rosids</taxon>
        <taxon>fabids</taxon>
        <taxon>Fabales</taxon>
        <taxon>Fabaceae</taxon>
        <taxon>Papilionoideae</taxon>
        <taxon>50 kb inversion clade</taxon>
        <taxon>NPAAA clade</taxon>
        <taxon>indigoferoid/millettioid clade</taxon>
        <taxon>Phaseoleae</taxon>
        <taxon>Vigna</taxon>
    </lineage>
</organism>
<gene>
    <name evidence="2" type="primary">Vigan.02G223600</name>
    <name evidence="2" type="ORF">VIGAN_02223600</name>
</gene>
<evidence type="ECO:0000313" key="3">
    <source>
        <dbReference type="Proteomes" id="UP000291084"/>
    </source>
</evidence>
<dbReference type="InterPro" id="IPR056070">
    <property type="entry name" value="DUF7653"/>
</dbReference>
<proteinExistence type="predicted"/>
<keyword evidence="3" id="KW-1185">Reference proteome</keyword>
<sequence length="73" mass="8210">MLNESTYLCSNLLEFVKGKGNHLRQNVQLDQEVIGNGLDGQFIVESETKIQGLKSGTEGLVRSLQTMSFLYCW</sequence>
<reference evidence="2 3" key="1">
    <citation type="journal article" date="2015" name="Sci. Rep.">
        <title>The power of single molecule real-time sequencing technology in the de novo assembly of a eukaryotic genome.</title>
        <authorList>
            <person name="Sakai H."/>
            <person name="Naito K."/>
            <person name="Ogiso-Tanaka E."/>
            <person name="Takahashi Y."/>
            <person name="Iseki K."/>
            <person name="Muto C."/>
            <person name="Satou K."/>
            <person name="Teruya K."/>
            <person name="Shiroma A."/>
            <person name="Shimoji M."/>
            <person name="Hirano T."/>
            <person name="Itoh T."/>
            <person name="Kaga A."/>
            <person name="Tomooka N."/>
        </authorList>
    </citation>
    <scope>NUCLEOTIDE SEQUENCE [LARGE SCALE GENOMIC DNA]</scope>
    <source>
        <strain evidence="3">cv. Shumari</strain>
    </source>
</reference>
<evidence type="ECO:0000313" key="2">
    <source>
        <dbReference type="EMBL" id="BAT79361.1"/>
    </source>
</evidence>
<dbReference type="Proteomes" id="UP000291084">
    <property type="component" value="Chromosome 2"/>
</dbReference>
<accession>A0A0S3RFT7</accession>
<dbReference type="Pfam" id="PF24670">
    <property type="entry name" value="DUF7653"/>
    <property type="match status" value="1"/>
</dbReference>
<name>A0A0S3RFT7_PHAAN</name>
<dbReference type="AlphaFoldDB" id="A0A0S3RFT7"/>